<name>A0ABQ4CIX6_9ACTN</name>
<dbReference type="Proteomes" id="UP000604117">
    <property type="component" value="Unassembled WGS sequence"/>
</dbReference>
<evidence type="ECO:0000313" key="2">
    <source>
        <dbReference type="EMBL" id="GIF71241.1"/>
    </source>
</evidence>
<dbReference type="RefSeq" id="WP_203710732.1">
    <property type="nucleotide sequence ID" value="NZ_BONE01000004.1"/>
</dbReference>
<evidence type="ECO:0000313" key="3">
    <source>
        <dbReference type="Proteomes" id="UP000604117"/>
    </source>
</evidence>
<protein>
    <submittedName>
        <fullName evidence="2">N-acetyltransferase</fullName>
    </submittedName>
</protein>
<dbReference type="InterPro" id="IPR016181">
    <property type="entry name" value="Acyl_CoA_acyltransferase"/>
</dbReference>
<feature type="domain" description="N-acetyltransferase" evidence="1">
    <location>
        <begin position="124"/>
        <end position="263"/>
    </location>
</feature>
<reference evidence="2 3" key="1">
    <citation type="submission" date="2021-01" db="EMBL/GenBank/DDBJ databases">
        <title>Whole genome shotgun sequence of Asanoa siamensis NBRC 107932.</title>
        <authorList>
            <person name="Komaki H."/>
            <person name="Tamura T."/>
        </authorList>
    </citation>
    <scope>NUCLEOTIDE SEQUENCE [LARGE SCALE GENOMIC DNA]</scope>
    <source>
        <strain evidence="2 3">NBRC 107932</strain>
    </source>
</reference>
<proteinExistence type="predicted"/>
<sequence length="263" mass="28472">MSTDDELLALHDEQVRGTIADRLPPSWRAAWDGPVLYARSPQREMAFARDLGGVDGAELDALIARVRERAAAAGRAVEWKTYGHDRPDLTSRLRAAGFVPEDVETVVIGAAADLTEAGGDVAGVTIRATTDISDLRRIAAMESSVWGADWSFLADDLHDRIEASPDDLAIFVAEAHGEVVSAAWLAAFPGTEFAALWGGSTLAAWRRKGIYRALVARRARVAADRGIRYLMVEASDDSRPILQRLGLRAVGTTTPWVWTPPAS</sequence>
<comment type="caution">
    <text evidence="2">The sequence shown here is derived from an EMBL/GenBank/DDBJ whole genome shotgun (WGS) entry which is preliminary data.</text>
</comment>
<organism evidence="2 3">
    <name type="scientific">Asanoa siamensis</name>
    <dbReference type="NCBI Taxonomy" id="926357"/>
    <lineage>
        <taxon>Bacteria</taxon>
        <taxon>Bacillati</taxon>
        <taxon>Actinomycetota</taxon>
        <taxon>Actinomycetes</taxon>
        <taxon>Micromonosporales</taxon>
        <taxon>Micromonosporaceae</taxon>
        <taxon>Asanoa</taxon>
    </lineage>
</organism>
<dbReference type="Gene3D" id="3.40.630.30">
    <property type="match status" value="1"/>
</dbReference>
<dbReference type="EMBL" id="BONE01000004">
    <property type="protein sequence ID" value="GIF71241.1"/>
    <property type="molecule type" value="Genomic_DNA"/>
</dbReference>
<dbReference type="PROSITE" id="PS51186">
    <property type="entry name" value="GNAT"/>
    <property type="match status" value="1"/>
</dbReference>
<dbReference type="SUPFAM" id="SSF55729">
    <property type="entry name" value="Acyl-CoA N-acyltransferases (Nat)"/>
    <property type="match status" value="1"/>
</dbReference>
<dbReference type="InterPro" id="IPR000182">
    <property type="entry name" value="GNAT_dom"/>
</dbReference>
<evidence type="ECO:0000259" key="1">
    <source>
        <dbReference type="PROSITE" id="PS51186"/>
    </source>
</evidence>
<accession>A0ABQ4CIX6</accession>
<keyword evidence="3" id="KW-1185">Reference proteome</keyword>
<dbReference type="Pfam" id="PF00583">
    <property type="entry name" value="Acetyltransf_1"/>
    <property type="match status" value="1"/>
</dbReference>
<gene>
    <name evidence="2" type="ORF">Asi02nite_07590</name>
</gene>